<proteinExistence type="predicted"/>
<evidence type="ECO:0000256" key="1">
    <source>
        <dbReference type="SAM" id="Phobius"/>
    </source>
</evidence>
<feature type="transmembrane region" description="Helical" evidence="1">
    <location>
        <begin position="280"/>
        <end position="301"/>
    </location>
</feature>
<keyword evidence="1" id="KW-0472">Membrane</keyword>
<feature type="transmembrane region" description="Helical" evidence="1">
    <location>
        <begin position="186"/>
        <end position="206"/>
    </location>
</feature>
<dbReference type="InterPro" id="IPR032675">
    <property type="entry name" value="LRR_dom_sf"/>
</dbReference>
<keyword evidence="1" id="KW-1133">Transmembrane helix</keyword>
<keyword evidence="3" id="KW-1185">Reference proteome</keyword>
<feature type="transmembrane region" description="Helical" evidence="1">
    <location>
        <begin position="75"/>
        <end position="96"/>
    </location>
</feature>
<keyword evidence="1" id="KW-0812">Transmembrane</keyword>
<dbReference type="AlphaFoldDB" id="A0A9W6XRC2"/>
<feature type="transmembrane region" description="Helical" evidence="1">
    <location>
        <begin position="20"/>
        <end position="46"/>
    </location>
</feature>
<protein>
    <submittedName>
        <fullName evidence="2">Unnamed protein product</fullName>
    </submittedName>
</protein>
<name>A0A9W6XRC2_9STRA</name>
<gene>
    <name evidence="2" type="ORF">Pfra01_001526300</name>
</gene>
<comment type="caution">
    <text evidence="2">The sequence shown here is derived from an EMBL/GenBank/DDBJ whole genome shotgun (WGS) entry which is preliminary data.</text>
</comment>
<accession>A0A9W6XRC2</accession>
<feature type="transmembrane region" description="Helical" evidence="1">
    <location>
        <begin position="375"/>
        <end position="396"/>
    </location>
</feature>
<dbReference type="EMBL" id="BSXT01001650">
    <property type="protein sequence ID" value="GMF44178.1"/>
    <property type="molecule type" value="Genomic_DNA"/>
</dbReference>
<reference evidence="2" key="1">
    <citation type="submission" date="2023-04" db="EMBL/GenBank/DDBJ databases">
        <title>Phytophthora fragariaefolia NBRC 109709.</title>
        <authorList>
            <person name="Ichikawa N."/>
            <person name="Sato H."/>
            <person name="Tonouchi N."/>
        </authorList>
    </citation>
    <scope>NUCLEOTIDE SEQUENCE</scope>
    <source>
        <strain evidence="2">NBRC 109709</strain>
    </source>
</reference>
<evidence type="ECO:0000313" key="3">
    <source>
        <dbReference type="Proteomes" id="UP001165121"/>
    </source>
</evidence>
<sequence length="739" mass="83524">MLKISQAKHTEVIQLSYWVFAIWWLIILSVHTIAGVYAALYAYCCFKLQGTYLNLRFEQNQIGLPPPYHRTIAGVHVMVSILHAACIFLMLSGSLWQRSLAFTPWSSCNTEDKQEEVKNTSRTNSAVLRSITNAYTTVSDRHGICGVNSDHFHVVLIIREVVETTLQTVQAYRMSVLLPWKLLNRFYVFLLVVNCWSSVVVYSTFFKADEARRRFVCLVLDCMLDLMACVGVGLLVLLNYTKYYDGYVQGFDDSLWQNDEWTARATNEFRMVMVTSWTDLASRAIFSFGLILTASSIKTLLQHLPRKRKRVDPQITASNVQFIQEAFSSHLNAVVPEPALNPVVLGSKSSKRKSINKLQDIFRTTTNLSTRTGQALLITAHLLFGAWGLVLLGLHIHASIQPTLPQCLMQVRPWGASRPACYLVGLDCYTLGISGKMDEVEEKWSEFDGFTVVQLLIRHCPTLEMPDSISNFRRLHSIKVYNTTIVDWGESAALTNTNHPDFVTLYVIRATMTNDRLPLGFQSPDFPQFLTDIEFCGTNLRELPDDLDLKWHTGGAIRFEYSQLETFPFVLLRLEPMFFALTGNPFTSVPPEVFESPGLTTLGLGSTSIRELPRNVTNLSPTLRGLFLDGTEISFFWPWMDEFLLREQDWRILVVTNTPYCTDLVQIQSGSASVFQVPSLPENASILMDPAEANEFVILDFVHCVGFDGPYYLIQLDDDDMAISPPPALPTTPVSPPDH</sequence>
<organism evidence="2 3">
    <name type="scientific">Phytophthora fragariaefolia</name>
    <dbReference type="NCBI Taxonomy" id="1490495"/>
    <lineage>
        <taxon>Eukaryota</taxon>
        <taxon>Sar</taxon>
        <taxon>Stramenopiles</taxon>
        <taxon>Oomycota</taxon>
        <taxon>Peronosporomycetes</taxon>
        <taxon>Peronosporales</taxon>
        <taxon>Peronosporaceae</taxon>
        <taxon>Phytophthora</taxon>
    </lineage>
</organism>
<dbReference type="OrthoDB" id="1053178at2759"/>
<dbReference type="Gene3D" id="3.80.10.10">
    <property type="entry name" value="Ribonuclease Inhibitor"/>
    <property type="match status" value="1"/>
</dbReference>
<feature type="transmembrane region" description="Helical" evidence="1">
    <location>
        <begin position="218"/>
        <end position="238"/>
    </location>
</feature>
<dbReference type="Proteomes" id="UP001165121">
    <property type="component" value="Unassembled WGS sequence"/>
</dbReference>
<dbReference type="SUPFAM" id="SSF52058">
    <property type="entry name" value="L domain-like"/>
    <property type="match status" value="1"/>
</dbReference>
<evidence type="ECO:0000313" key="2">
    <source>
        <dbReference type="EMBL" id="GMF44178.1"/>
    </source>
</evidence>